<reference evidence="3" key="1">
    <citation type="journal article" date="2019" name="Int. J. Syst. Evol. Microbiol.">
        <title>The Global Catalogue of Microorganisms (GCM) 10K type strain sequencing project: providing services to taxonomists for standard genome sequencing and annotation.</title>
        <authorList>
            <consortium name="The Broad Institute Genomics Platform"/>
            <consortium name="The Broad Institute Genome Sequencing Center for Infectious Disease"/>
            <person name="Wu L."/>
            <person name="Ma J."/>
        </authorList>
    </citation>
    <scope>NUCLEOTIDE SEQUENCE [LARGE SCALE GENOMIC DNA]</scope>
    <source>
        <strain evidence="3">CGMCC 1.10188</strain>
    </source>
</reference>
<proteinExistence type="predicted"/>
<gene>
    <name evidence="2" type="ORF">GCM10011505_01410</name>
</gene>
<feature type="transmembrane region" description="Helical" evidence="1">
    <location>
        <begin position="7"/>
        <end position="30"/>
    </location>
</feature>
<name>A0ABQ1I8S1_9PROT</name>
<keyword evidence="1" id="KW-1133">Transmembrane helix</keyword>
<dbReference type="EMBL" id="BMDZ01000001">
    <property type="protein sequence ID" value="GGB23901.1"/>
    <property type="molecule type" value="Genomic_DNA"/>
</dbReference>
<keyword evidence="1" id="KW-0472">Membrane</keyword>
<protein>
    <recommendedName>
        <fullName evidence="4">AsmA-like C-terminal domain-containing protein</fullName>
    </recommendedName>
</protein>
<accession>A0ABQ1I8S1</accession>
<dbReference type="Proteomes" id="UP000603352">
    <property type="component" value="Unassembled WGS sequence"/>
</dbReference>
<organism evidence="2 3">
    <name type="scientific">Tistrella bauzanensis</name>
    <dbReference type="NCBI Taxonomy" id="657419"/>
    <lineage>
        <taxon>Bacteria</taxon>
        <taxon>Pseudomonadati</taxon>
        <taxon>Pseudomonadota</taxon>
        <taxon>Alphaproteobacteria</taxon>
        <taxon>Geminicoccales</taxon>
        <taxon>Geminicoccaceae</taxon>
        <taxon>Tistrella</taxon>
    </lineage>
</organism>
<evidence type="ECO:0000256" key="1">
    <source>
        <dbReference type="SAM" id="Phobius"/>
    </source>
</evidence>
<keyword evidence="1" id="KW-0812">Transmembrane</keyword>
<evidence type="ECO:0000313" key="3">
    <source>
        <dbReference type="Proteomes" id="UP000603352"/>
    </source>
</evidence>
<comment type="caution">
    <text evidence="2">The sequence shown here is derived from an EMBL/GenBank/DDBJ whole genome shotgun (WGS) entry which is preliminary data.</text>
</comment>
<sequence length="582" mass="58261">MSSAARIAIAAGSLIVIGIAAIAVAGAVWLPGQDLRQVAPSVAQSMADRIANATGEPVSIAGAMQLRLLPGLDLTLNDVRIGADPQTGLAADRMVIGLSVLDLAGGGFTPRRLDLDGPRMALENQGPETAASSGAEALIAAVPSLSIRNGTLDLGLGGDRRVLIDGIEIDATTTGAGVREIRGRLAAGGVPVLVETRLGSADPDGAQAIAGRLTLIAGGALLTYDGQVTDGGFKGRVDMKAGDAGVLAGLVSDVSGVTETPPVPFGLPLRLTGQLSAGAAGARLDDGQLVLGETSAQGAVHWVPGEGTTMRLDVGRLDLAPWIEAAAAPGATVALLAALPRQLDLKAASVETGRPDLPGLTGLVIGLRRDPRTGGDLLMPAFSIESTAGVSRLDAEGRIGPRGGGLGFDGAVTLQARSAAGLIAGFNDGEAPDTATGRFGRVALRARAALAPQGLNLADLSGTVDGADVAGGLSAAWGGPDGAWRLGGRLAFDRLNLDAYLPVRTGADDGAESVQAGRLVVAGLPDAGGGRVQLAAGQGVWRGGTVQDLEVDLSIEGSVARGVVRFRDDTAARFVPQPAGAS</sequence>
<keyword evidence="3" id="KW-1185">Reference proteome</keyword>
<dbReference type="RefSeq" id="WP_188574031.1">
    <property type="nucleotide sequence ID" value="NZ_BMDZ01000001.1"/>
</dbReference>
<evidence type="ECO:0008006" key="4">
    <source>
        <dbReference type="Google" id="ProtNLM"/>
    </source>
</evidence>
<evidence type="ECO:0000313" key="2">
    <source>
        <dbReference type="EMBL" id="GGB23901.1"/>
    </source>
</evidence>